<evidence type="ECO:0000313" key="1">
    <source>
        <dbReference type="EMBL" id="KAL3963380.1"/>
    </source>
</evidence>
<sequence>MQHPALLLHWLLAAAAIFSSAMAVQSDSEESCSGPESVGLNELRRGVSTSLDSQTDRVSSRPDNLERAHEWTARALSRGEFNHQVPDHSKAGASLRGAARQTTADLKGVDMQRATQTCHYTLKHGMWGSMLWIDGDWIDDEDVYLHQPIPPGKHAWHSKQCDPRYKNDGDLCVDRGSVRCHYPYGLKDLKWNIDWNSDSESIYSSEEEGPRRRPVGRGGRASGSRREAAGPPRRALDPRALRGARKGDGYLITSWG</sequence>
<proteinExistence type="predicted"/>
<name>A0ACC4E6S6_PURLI</name>
<gene>
    <name evidence="1" type="ORF">ACCO45_000384</name>
</gene>
<protein>
    <submittedName>
        <fullName evidence="1">Uncharacterized protein</fullName>
    </submittedName>
</protein>
<reference evidence="1" key="1">
    <citation type="submission" date="2024-12" db="EMBL/GenBank/DDBJ databases">
        <title>Comparative genomics and development of molecular markers within Purpureocillium lilacinum and among Purpureocillium species.</title>
        <authorList>
            <person name="Yeh Z.-Y."/>
            <person name="Ni N.-T."/>
            <person name="Lo P.-H."/>
            <person name="Mushyakhwo K."/>
            <person name="Lin C.-F."/>
            <person name="Nai Y.-S."/>
        </authorList>
    </citation>
    <scope>NUCLEOTIDE SEQUENCE</scope>
    <source>
        <strain evidence="1">NCHU-NPUST-175</strain>
    </source>
</reference>
<keyword evidence="2" id="KW-1185">Reference proteome</keyword>
<evidence type="ECO:0000313" key="2">
    <source>
        <dbReference type="Proteomes" id="UP001638806"/>
    </source>
</evidence>
<accession>A0ACC4E6S6</accession>
<organism evidence="1 2">
    <name type="scientific">Purpureocillium lilacinum</name>
    <name type="common">Paecilomyces lilacinus</name>
    <dbReference type="NCBI Taxonomy" id="33203"/>
    <lineage>
        <taxon>Eukaryota</taxon>
        <taxon>Fungi</taxon>
        <taxon>Dikarya</taxon>
        <taxon>Ascomycota</taxon>
        <taxon>Pezizomycotina</taxon>
        <taxon>Sordariomycetes</taxon>
        <taxon>Hypocreomycetidae</taxon>
        <taxon>Hypocreales</taxon>
        <taxon>Ophiocordycipitaceae</taxon>
        <taxon>Purpureocillium</taxon>
    </lineage>
</organism>
<dbReference type="Proteomes" id="UP001638806">
    <property type="component" value="Unassembled WGS sequence"/>
</dbReference>
<comment type="caution">
    <text evidence="1">The sequence shown here is derived from an EMBL/GenBank/DDBJ whole genome shotgun (WGS) entry which is preliminary data.</text>
</comment>
<dbReference type="EMBL" id="JBGNUJ010000002">
    <property type="protein sequence ID" value="KAL3963380.1"/>
    <property type="molecule type" value="Genomic_DNA"/>
</dbReference>